<dbReference type="AlphaFoldDB" id="A0A5B7HPU7"/>
<feature type="region of interest" description="Disordered" evidence="1">
    <location>
        <begin position="35"/>
        <end position="93"/>
    </location>
</feature>
<name>A0A5B7HPU7_PORTR</name>
<gene>
    <name evidence="2" type="ORF">E2C01_066005</name>
</gene>
<sequence>MDGFLMTVPMAQWKAPRSAPKKYLQNCRPELFALPSRESSKVQATGHGRASQQQLEEEEERQQQQEERWKRRKVEADDRRRSSMKRSMAASQSLIKLPNRASSAADAHGETGRFIYRGELCRAQAAAAAAAAARSEDRNRRDRAGQGHGGAGHSSVPGRVFIFILLTIW</sequence>
<reference evidence="2 3" key="1">
    <citation type="submission" date="2019-05" db="EMBL/GenBank/DDBJ databases">
        <title>Another draft genome of Portunus trituberculatus and its Hox gene families provides insights of decapod evolution.</title>
        <authorList>
            <person name="Jeong J.-H."/>
            <person name="Song I."/>
            <person name="Kim S."/>
            <person name="Choi T."/>
            <person name="Kim D."/>
            <person name="Ryu S."/>
            <person name="Kim W."/>
        </authorList>
    </citation>
    <scope>NUCLEOTIDE SEQUENCE [LARGE SCALE GENOMIC DNA]</scope>
    <source>
        <tissue evidence="2">Muscle</tissue>
    </source>
</reference>
<proteinExistence type="predicted"/>
<evidence type="ECO:0000256" key="1">
    <source>
        <dbReference type="SAM" id="MobiDB-lite"/>
    </source>
</evidence>
<feature type="compositionally biased region" description="Basic and acidic residues" evidence="1">
    <location>
        <begin position="134"/>
        <end position="145"/>
    </location>
</feature>
<protein>
    <submittedName>
        <fullName evidence="2">Uncharacterized protein</fullName>
    </submittedName>
</protein>
<feature type="compositionally biased region" description="Basic and acidic residues" evidence="1">
    <location>
        <begin position="61"/>
        <end position="81"/>
    </location>
</feature>
<evidence type="ECO:0000313" key="3">
    <source>
        <dbReference type="Proteomes" id="UP000324222"/>
    </source>
</evidence>
<keyword evidence="3" id="KW-1185">Reference proteome</keyword>
<comment type="caution">
    <text evidence="2">The sequence shown here is derived from an EMBL/GenBank/DDBJ whole genome shotgun (WGS) entry which is preliminary data.</text>
</comment>
<accession>A0A5B7HPU7</accession>
<dbReference type="EMBL" id="VSRR010033458">
    <property type="protein sequence ID" value="MPC71719.1"/>
    <property type="molecule type" value="Genomic_DNA"/>
</dbReference>
<evidence type="ECO:0000313" key="2">
    <source>
        <dbReference type="EMBL" id="MPC71719.1"/>
    </source>
</evidence>
<dbReference type="Proteomes" id="UP000324222">
    <property type="component" value="Unassembled WGS sequence"/>
</dbReference>
<organism evidence="2 3">
    <name type="scientific">Portunus trituberculatus</name>
    <name type="common">Swimming crab</name>
    <name type="synonym">Neptunus trituberculatus</name>
    <dbReference type="NCBI Taxonomy" id="210409"/>
    <lineage>
        <taxon>Eukaryota</taxon>
        <taxon>Metazoa</taxon>
        <taxon>Ecdysozoa</taxon>
        <taxon>Arthropoda</taxon>
        <taxon>Crustacea</taxon>
        <taxon>Multicrustacea</taxon>
        <taxon>Malacostraca</taxon>
        <taxon>Eumalacostraca</taxon>
        <taxon>Eucarida</taxon>
        <taxon>Decapoda</taxon>
        <taxon>Pleocyemata</taxon>
        <taxon>Brachyura</taxon>
        <taxon>Eubrachyura</taxon>
        <taxon>Portunoidea</taxon>
        <taxon>Portunidae</taxon>
        <taxon>Portuninae</taxon>
        <taxon>Portunus</taxon>
    </lineage>
</organism>
<feature type="region of interest" description="Disordered" evidence="1">
    <location>
        <begin position="132"/>
        <end position="153"/>
    </location>
</feature>